<accession>A0ABD6EYW3</accession>
<dbReference type="EMBL" id="JBGFUD010024298">
    <property type="protein sequence ID" value="MFH4984948.1"/>
    <property type="molecule type" value="Genomic_DNA"/>
</dbReference>
<feature type="compositionally biased region" description="Polar residues" evidence="1">
    <location>
        <begin position="48"/>
        <end position="75"/>
    </location>
</feature>
<feature type="region of interest" description="Disordered" evidence="1">
    <location>
        <begin position="1"/>
        <end position="82"/>
    </location>
</feature>
<comment type="caution">
    <text evidence="2">The sequence shown here is derived from an EMBL/GenBank/DDBJ whole genome shotgun (WGS) entry which is preliminary data.</text>
</comment>
<sequence>MISFSGGGASKYGTSHNWWAHHGTVQPGPSVPSDYAGERAPQIRALRSQLSPTLSSDTVDSGQTIPHSIRSSTISRGPPSPT</sequence>
<dbReference type="AlphaFoldDB" id="A0ABD6EYW3"/>
<reference evidence="2 3" key="1">
    <citation type="submission" date="2024-08" db="EMBL/GenBank/DDBJ databases">
        <title>Gnathostoma spinigerum genome.</title>
        <authorList>
            <person name="Gonzalez-Bertolin B."/>
            <person name="Monzon S."/>
            <person name="Zaballos A."/>
            <person name="Jimenez P."/>
            <person name="Dekumyoy P."/>
            <person name="Varona S."/>
            <person name="Cuesta I."/>
            <person name="Sumanam S."/>
            <person name="Adisakwattana P."/>
            <person name="Gasser R.B."/>
            <person name="Hernandez-Gonzalez A."/>
            <person name="Young N.D."/>
            <person name="Perteguer M.J."/>
        </authorList>
    </citation>
    <scope>NUCLEOTIDE SEQUENCE [LARGE SCALE GENOMIC DNA]</scope>
    <source>
        <strain evidence="2">AL3</strain>
        <tissue evidence="2">Liver</tissue>
    </source>
</reference>
<keyword evidence="3" id="KW-1185">Reference proteome</keyword>
<gene>
    <name evidence="2" type="ORF">AB6A40_011657</name>
</gene>
<evidence type="ECO:0000313" key="2">
    <source>
        <dbReference type="EMBL" id="MFH4984948.1"/>
    </source>
</evidence>
<feature type="compositionally biased region" description="Gly residues" evidence="1">
    <location>
        <begin position="1"/>
        <end position="10"/>
    </location>
</feature>
<organism evidence="2 3">
    <name type="scientific">Gnathostoma spinigerum</name>
    <dbReference type="NCBI Taxonomy" id="75299"/>
    <lineage>
        <taxon>Eukaryota</taxon>
        <taxon>Metazoa</taxon>
        <taxon>Ecdysozoa</taxon>
        <taxon>Nematoda</taxon>
        <taxon>Chromadorea</taxon>
        <taxon>Rhabditida</taxon>
        <taxon>Spirurina</taxon>
        <taxon>Gnathostomatomorpha</taxon>
        <taxon>Gnathostomatoidea</taxon>
        <taxon>Gnathostomatidae</taxon>
        <taxon>Gnathostoma</taxon>
    </lineage>
</organism>
<evidence type="ECO:0000256" key="1">
    <source>
        <dbReference type="SAM" id="MobiDB-lite"/>
    </source>
</evidence>
<proteinExistence type="predicted"/>
<dbReference type="Proteomes" id="UP001608902">
    <property type="component" value="Unassembled WGS sequence"/>
</dbReference>
<name>A0ABD6EYW3_9BILA</name>
<evidence type="ECO:0000313" key="3">
    <source>
        <dbReference type="Proteomes" id="UP001608902"/>
    </source>
</evidence>
<protein>
    <submittedName>
        <fullName evidence="2">Uncharacterized protein</fullName>
    </submittedName>
</protein>
<feature type="non-terminal residue" evidence="2">
    <location>
        <position position="82"/>
    </location>
</feature>